<dbReference type="AlphaFoldDB" id="A0A0H3U9F9"/>
<accession>A0A0H3U9F9</accession>
<proteinExistence type="predicted"/>
<reference evidence="1" key="1">
    <citation type="submission" date="2013-08" db="EMBL/GenBank/DDBJ databases">
        <title>Comparison of modified E. coli strains.</title>
        <authorList>
            <person name="Juergensen J."/>
            <person name="Bonge A."/>
            <person name="Streit W.R."/>
        </authorList>
    </citation>
    <scope>NUCLEOTIDE SEQUENCE</scope>
</reference>
<protein>
    <submittedName>
        <fullName evidence="1">Uncharacterized protein</fullName>
    </submittedName>
</protein>
<organism evidence="1">
    <name type="scientific">uncultured bacterium fosmid pJB16B1</name>
    <dbReference type="NCBI Taxonomy" id="1478054"/>
    <lineage>
        <taxon>Bacteria</taxon>
        <taxon>environmental samples</taxon>
    </lineage>
</organism>
<evidence type="ECO:0000313" key="1">
    <source>
        <dbReference type="EMBL" id="AIF26388.1"/>
    </source>
</evidence>
<sequence length="100" mass="10993">MFSVVKCPQCGEPFVQVNTNQIYCSRNCCAAANRGRCPKKKAMKKTSEHERMKARLEERDAAYAKAFPAQASGSTRGRRVVASKCGIISDAAGFVRKYIG</sequence>
<dbReference type="EMBL" id="KF540228">
    <property type="protein sequence ID" value="AIF26388.1"/>
    <property type="molecule type" value="Genomic_DNA"/>
</dbReference>
<name>A0A0H3U9F9_9BACT</name>